<feature type="transmembrane region" description="Helical" evidence="8">
    <location>
        <begin position="188"/>
        <end position="218"/>
    </location>
</feature>
<evidence type="ECO:0000256" key="8">
    <source>
        <dbReference type="RuleBase" id="RU363041"/>
    </source>
</evidence>
<keyword evidence="3" id="KW-0813">Transport</keyword>
<dbReference type="PATRIC" id="fig|1391653.3.peg.3670"/>
<sequence>MDIALPELALLTSVAFIAGVVDAIAGGGGLLTLPALLAVGLPPHLALGTNKGQSVFGSGAALAGYARARMIDGRLARIGFPLGLVGSLAGAALVMLLDPSLLRPVVLVLLVAVALFLAFKPAVASGIAPSPKKAAWLTAALALGLGAYDGFFGPGVGTFLIVGFVWLLGMPVARASANAKVVNFASNLAALLLFAQRGAVLPAVAAPMAAAQLAGGFLGARLAARGGDVLVRRAVLMVVTALVIKLGFDLLH</sequence>
<evidence type="ECO:0000256" key="3">
    <source>
        <dbReference type="ARBA" id="ARBA00022448"/>
    </source>
</evidence>
<dbReference type="STRING" id="1391653.AKJ08_3515"/>
<gene>
    <name evidence="9" type="ORF">AKJ08_3515</name>
</gene>
<evidence type="ECO:0000313" key="9">
    <source>
        <dbReference type="EMBL" id="AKU93128.1"/>
    </source>
</evidence>
<feature type="transmembrane region" description="Helical" evidence="8">
    <location>
        <begin position="78"/>
        <end position="97"/>
    </location>
</feature>
<evidence type="ECO:0000256" key="2">
    <source>
        <dbReference type="ARBA" id="ARBA00009142"/>
    </source>
</evidence>
<evidence type="ECO:0000256" key="5">
    <source>
        <dbReference type="ARBA" id="ARBA00022692"/>
    </source>
</evidence>
<keyword evidence="5 8" id="KW-0812">Transmembrane</keyword>
<evidence type="ECO:0000256" key="6">
    <source>
        <dbReference type="ARBA" id="ARBA00022989"/>
    </source>
</evidence>
<evidence type="ECO:0000256" key="4">
    <source>
        <dbReference type="ARBA" id="ARBA00022475"/>
    </source>
</evidence>
<comment type="subcellular location">
    <subcellularLocation>
        <location evidence="1 8">Cell membrane</location>
        <topology evidence="1 8">Multi-pass membrane protein</topology>
    </subcellularLocation>
</comment>
<proteinExistence type="inferred from homology"/>
<dbReference type="InterPro" id="IPR002781">
    <property type="entry name" value="TM_pro_TauE-like"/>
</dbReference>
<dbReference type="RefSeq" id="WP_050727196.1">
    <property type="nucleotide sequence ID" value="NZ_CP012332.1"/>
</dbReference>
<dbReference type="GO" id="GO:0005886">
    <property type="term" value="C:plasma membrane"/>
    <property type="evidence" value="ECO:0007669"/>
    <property type="project" value="UniProtKB-SubCell"/>
</dbReference>
<dbReference type="AlphaFoldDB" id="A0A0K1PHW2"/>
<feature type="transmembrane region" description="Helical" evidence="8">
    <location>
        <begin position="103"/>
        <end position="123"/>
    </location>
</feature>
<protein>
    <recommendedName>
        <fullName evidence="8">Probable membrane transporter protein</fullName>
    </recommendedName>
</protein>
<feature type="transmembrane region" description="Helical" evidence="8">
    <location>
        <begin position="230"/>
        <end position="248"/>
    </location>
</feature>
<keyword evidence="7 8" id="KW-0472">Membrane</keyword>
<feature type="transmembrane region" description="Helical" evidence="8">
    <location>
        <begin position="135"/>
        <end position="168"/>
    </location>
</feature>
<dbReference type="EMBL" id="CP012332">
    <property type="protein sequence ID" value="AKU93128.1"/>
    <property type="molecule type" value="Genomic_DNA"/>
</dbReference>
<dbReference type="KEGG" id="vin:AKJ08_3515"/>
<keyword evidence="4 8" id="KW-1003">Cell membrane</keyword>
<accession>A0A0K1PHW2</accession>
<organism evidence="9 10">
    <name type="scientific">Vulgatibacter incomptus</name>
    <dbReference type="NCBI Taxonomy" id="1391653"/>
    <lineage>
        <taxon>Bacteria</taxon>
        <taxon>Pseudomonadati</taxon>
        <taxon>Myxococcota</taxon>
        <taxon>Myxococcia</taxon>
        <taxon>Myxococcales</taxon>
        <taxon>Cystobacterineae</taxon>
        <taxon>Vulgatibacteraceae</taxon>
        <taxon>Vulgatibacter</taxon>
    </lineage>
</organism>
<dbReference type="Pfam" id="PF01925">
    <property type="entry name" value="TauE"/>
    <property type="match status" value="1"/>
</dbReference>
<reference evidence="9 10" key="1">
    <citation type="submission" date="2015-08" db="EMBL/GenBank/DDBJ databases">
        <authorList>
            <person name="Babu N.S."/>
            <person name="Beckwith C.J."/>
            <person name="Beseler K.G."/>
            <person name="Brison A."/>
            <person name="Carone J.V."/>
            <person name="Caskin T.P."/>
            <person name="Diamond M."/>
            <person name="Durham M.E."/>
            <person name="Foxe J.M."/>
            <person name="Go M."/>
            <person name="Henderson B.A."/>
            <person name="Jones I.B."/>
            <person name="McGettigan J.A."/>
            <person name="Micheletti S.J."/>
            <person name="Nasrallah M.E."/>
            <person name="Ortiz D."/>
            <person name="Piller C.R."/>
            <person name="Privatt S.R."/>
            <person name="Schneider S.L."/>
            <person name="Sharp S."/>
            <person name="Smith T.C."/>
            <person name="Stanton J.D."/>
            <person name="Ullery H.E."/>
            <person name="Wilson R.J."/>
            <person name="Serrano M.G."/>
            <person name="Buck G."/>
            <person name="Lee V."/>
            <person name="Wang Y."/>
            <person name="Carvalho R."/>
            <person name="Voegtly L."/>
            <person name="Shi R."/>
            <person name="Duckworth R."/>
            <person name="Johnson A."/>
            <person name="Loviza R."/>
            <person name="Walstead R."/>
            <person name="Shah Z."/>
            <person name="Kiflezghi M."/>
            <person name="Wade K."/>
            <person name="Ball S.L."/>
            <person name="Bradley K.W."/>
            <person name="Asai D.J."/>
            <person name="Bowman C.A."/>
            <person name="Russell D.A."/>
            <person name="Pope W.H."/>
            <person name="Jacobs-Sera D."/>
            <person name="Hendrix R.W."/>
            <person name="Hatfull G.F."/>
        </authorList>
    </citation>
    <scope>NUCLEOTIDE SEQUENCE [LARGE SCALE GENOMIC DNA]</scope>
    <source>
        <strain evidence="9 10">DSM 27710</strain>
    </source>
</reference>
<dbReference type="InterPro" id="IPR052017">
    <property type="entry name" value="TSUP"/>
</dbReference>
<dbReference type="PANTHER" id="PTHR30269:SF0">
    <property type="entry name" value="MEMBRANE TRANSPORTER PROTEIN YFCA-RELATED"/>
    <property type="match status" value="1"/>
</dbReference>
<dbReference type="Proteomes" id="UP000055590">
    <property type="component" value="Chromosome"/>
</dbReference>
<keyword evidence="6 8" id="KW-1133">Transmembrane helix</keyword>
<dbReference type="PANTHER" id="PTHR30269">
    <property type="entry name" value="TRANSMEMBRANE PROTEIN YFCA"/>
    <property type="match status" value="1"/>
</dbReference>
<evidence type="ECO:0000256" key="7">
    <source>
        <dbReference type="ARBA" id="ARBA00023136"/>
    </source>
</evidence>
<evidence type="ECO:0000256" key="1">
    <source>
        <dbReference type="ARBA" id="ARBA00004651"/>
    </source>
</evidence>
<comment type="similarity">
    <text evidence="2 8">Belongs to the 4-toluene sulfonate uptake permease (TSUP) (TC 2.A.102) family.</text>
</comment>
<evidence type="ECO:0000313" key="10">
    <source>
        <dbReference type="Proteomes" id="UP000055590"/>
    </source>
</evidence>
<keyword evidence="10" id="KW-1185">Reference proteome</keyword>
<name>A0A0K1PHW2_9BACT</name>